<sequence length="397" mass="45147">MWLTCWWTVEQSNDPHASSMAQPTARQTTRLPWELILQIVNCFSPQRPDAILPASDAATKALVALTRVCRSIYPAASSLLYQHCVYVDSRERAMALARTLSPRKEGSVLFPREITKIFLGPYPNARDSDSTSSDDSVSPLDDRPLALCIHDLLTTVAPTLRTLVIDMPLRSLYPEDDTNGVRLLLRQGFTSLEHLEAFVSVRDELYLAVLHPRDYSLPVWVDYWPNLRRLSLYNEDFDRDMMWSCVASKRHLEMAIFARPDGTGSDSEDEQAIEGWRRLAGINVKRAWIEALEMGSSGNEQQHLTTRDLTTRITLVFADSDILSQPDFSNFEREWQELDPENRIEILLADVPAPIVLEDDAVGGAEVNHPELTQEFVKKLALEGKLWDKDGPWIRRT</sequence>
<reference evidence="1" key="1">
    <citation type="submission" date="2022-07" db="EMBL/GenBank/DDBJ databases">
        <title>Genome Sequence of Lecanicillium saksenae.</title>
        <authorList>
            <person name="Buettner E."/>
        </authorList>
    </citation>
    <scope>NUCLEOTIDE SEQUENCE</scope>
    <source>
        <strain evidence="1">VT-O1</strain>
    </source>
</reference>
<organism evidence="1 2">
    <name type="scientific">Lecanicillium saksenae</name>
    <dbReference type="NCBI Taxonomy" id="468837"/>
    <lineage>
        <taxon>Eukaryota</taxon>
        <taxon>Fungi</taxon>
        <taxon>Dikarya</taxon>
        <taxon>Ascomycota</taxon>
        <taxon>Pezizomycotina</taxon>
        <taxon>Sordariomycetes</taxon>
        <taxon>Hypocreomycetidae</taxon>
        <taxon>Hypocreales</taxon>
        <taxon>Cordycipitaceae</taxon>
        <taxon>Lecanicillium</taxon>
    </lineage>
</organism>
<dbReference type="EMBL" id="JANAKD010000307">
    <property type="protein sequence ID" value="KAJ3495165.1"/>
    <property type="molecule type" value="Genomic_DNA"/>
</dbReference>
<dbReference type="Proteomes" id="UP001148737">
    <property type="component" value="Unassembled WGS sequence"/>
</dbReference>
<gene>
    <name evidence="1" type="ORF">NLG97_g3592</name>
</gene>
<comment type="caution">
    <text evidence="1">The sequence shown here is derived from an EMBL/GenBank/DDBJ whole genome shotgun (WGS) entry which is preliminary data.</text>
</comment>
<evidence type="ECO:0000313" key="2">
    <source>
        <dbReference type="Proteomes" id="UP001148737"/>
    </source>
</evidence>
<accession>A0ACC1QY84</accession>
<keyword evidence="2" id="KW-1185">Reference proteome</keyword>
<protein>
    <submittedName>
        <fullName evidence="1">Uncharacterized protein</fullName>
    </submittedName>
</protein>
<proteinExistence type="predicted"/>
<evidence type="ECO:0000313" key="1">
    <source>
        <dbReference type="EMBL" id="KAJ3495165.1"/>
    </source>
</evidence>
<name>A0ACC1QY84_9HYPO</name>